<feature type="transmembrane region" description="Helical" evidence="1">
    <location>
        <begin position="75"/>
        <end position="100"/>
    </location>
</feature>
<accession>A0ABS5GHS8</accession>
<feature type="transmembrane region" description="Helical" evidence="1">
    <location>
        <begin position="354"/>
        <end position="373"/>
    </location>
</feature>
<feature type="transmembrane region" description="Helical" evidence="1">
    <location>
        <begin position="280"/>
        <end position="302"/>
    </location>
</feature>
<dbReference type="Pfam" id="PF13687">
    <property type="entry name" value="DUF4153"/>
    <property type="match status" value="1"/>
</dbReference>
<evidence type="ECO:0000313" key="2">
    <source>
        <dbReference type="EMBL" id="MBR1140885.1"/>
    </source>
</evidence>
<dbReference type="Proteomes" id="UP001314635">
    <property type="component" value="Unassembled WGS sequence"/>
</dbReference>
<keyword evidence="3" id="KW-1185">Reference proteome</keyword>
<keyword evidence="1" id="KW-0812">Transmembrane</keyword>
<protein>
    <submittedName>
        <fullName evidence="2">DUF4173 domain-containing protein</fullName>
    </submittedName>
</protein>
<feature type="transmembrane region" description="Helical" evidence="1">
    <location>
        <begin position="385"/>
        <end position="405"/>
    </location>
</feature>
<sequence length="493" mass="54080">MTASAELTATPAASDSRWLKLAIALGLVGMADILLYDGRPIGLGLPLFLAALATAGILVNVAMTSRARLIGATALFVAGLAPVVENLGLLSFPIMLVMILSAVAFATDPGARGFTLPLTAARQLLLIGPFRLVPDIIMMLRDHSLTRALLVWSIPLTLGGVFVLLFAVANPVIAQWLDVFSFDGSASELTTARAIFWLLALSMIWPFVHLRWRQRVEPTQPAVDREPDQAPSLLSTVLGPATVIRSLILFNVLFAIQTILDGAYLWGHAALPNGVTYAAYAHRGAYVLIVTALLAAVFVIVAGRSEITATGSPLIRPLIYLWVAQNVLLVVSSIQRLHMYVDTYALTYWRLAALIWMILVAMGLVLIVLRIALDKPSAWLIRMNLVMLSITIYACTFVNLDAVIADYNVAHSREAGRSGPSIDSDYLVWLGPQALPAIDRAMLMSPSDRRLTADRDRLLLQQQTRMADWRSWSFRGWRLQRYLDTHPLLQNPS</sequence>
<feature type="transmembrane region" description="Helical" evidence="1">
    <location>
        <begin position="42"/>
        <end position="63"/>
    </location>
</feature>
<organism evidence="2 3">
    <name type="scientific">Bradyrhizobium denitrificans</name>
    <dbReference type="NCBI Taxonomy" id="2734912"/>
    <lineage>
        <taxon>Bacteria</taxon>
        <taxon>Pseudomonadati</taxon>
        <taxon>Pseudomonadota</taxon>
        <taxon>Alphaproteobacteria</taxon>
        <taxon>Hyphomicrobiales</taxon>
        <taxon>Nitrobacteraceae</taxon>
        <taxon>Bradyrhizobium</taxon>
    </lineage>
</organism>
<evidence type="ECO:0000256" key="1">
    <source>
        <dbReference type="SAM" id="Phobius"/>
    </source>
</evidence>
<gene>
    <name evidence="2" type="ORF">JQ619_34570</name>
</gene>
<dbReference type="InterPro" id="IPR025291">
    <property type="entry name" value="DUF4153"/>
</dbReference>
<keyword evidence="1" id="KW-0472">Membrane</keyword>
<feature type="transmembrane region" description="Helical" evidence="1">
    <location>
        <begin position="194"/>
        <end position="212"/>
    </location>
</feature>
<proteinExistence type="predicted"/>
<feature type="transmembrane region" description="Helical" evidence="1">
    <location>
        <begin position="149"/>
        <end position="174"/>
    </location>
</feature>
<dbReference type="RefSeq" id="WP_172242780.1">
    <property type="nucleotide sequence ID" value="NZ_JABFDP010000043.1"/>
</dbReference>
<dbReference type="EMBL" id="JAFCLK010000050">
    <property type="protein sequence ID" value="MBR1140885.1"/>
    <property type="molecule type" value="Genomic_DNA"/>
</dbReference>
<comment type="caution">
    <text evidence="2">The sequence shown here is derived from an EMBL/GenBank/DDBJ whole genome shotgun (WGS) entry which is preliminary data.</text>
</comment>
<keyword evidence="1" id="KW-1133">Transmembrane helix</keyword>
<reference evidence="3" key="1">
    <citation type="journal article" date="2021" name="ISME J.">
        <title>Evolutionary origin and ecological implication of a unique nif island in free-living Bradyrhizobium lineages.</title>
        <authorList>
            <person name="Tao J."/>
        </authorList>
    </citation>
    <scope>NUCLEOTIDE SEQUENCE [LARGE SCALE GENOMIC DNA]</scope>
    <source>
        <strain evidence="3">SZCCT0094</strain>
    </source>
</reference>
<evidence type="ECO:0000313" key="3">
    <source>
        <dbReference type="Proteomes" id="UP001314635"/>
    </source>
</evidence>
<feature type="transmembrane region" description="Helical" evidence="1">
    <location>
        <begin position="233"/>
        <end position="260"/>
    </location>
</feature>
<name>A0ABS5GHS8_9BRAD</name>